<dbReference type="InterPro" id="IPR036890">
    <property type="entry name" value="HATPase_C_sf"/>
</dbReference>
<dbReference type="InterPro" id="IPR050351">
    <property type="entry name" value="BphY/WalK/GraS-like"/>
</dbReference>
<evidence type="ECO:0000256" key="5">
    <source>
        <dbReference type="ARBA" id="ARBA00022679"/>
    </source>
</evidence>
<evidence type="ECO:0000256" key="7">
    <source>
        <dbReference type="ARBA" id="ARBA00023012"/>
    </source>
</evidence>
<dbReference type="SMART" id="SM00388">
    <property type="entry name" value="HisKA"/>
    <property type="match status" value="1"/>
</dbReference>
<dbReference type="InterPro" id="IPR003594">
    <property type="entry name" value="HATPase_dom"/>
</dbReference>
<dbReference type="Gene3D" id="1.10.287.130">
    <property type="match status" value="1"/>
</dbReference>
<keyword evidence="5" id="KW-0808">Transferase</keyword>
<evidence type="ECO:0000256" key="4">
    <source>
        <dbReference type="ARBA" id="ARBA00022553"/>
    </source>
</evidence>
<keyword evidence="10" id="KW-1185">Reference proteome</keyword>
<evidence type="ECO:0000313" key="9">
    <source>
        <dbReference type="EMBL" id="QNM10818.1"/>
    </source>
</evidence>
<dbReference type="InterPro" id="IPR004358">
    <property type="entry name" value="Sig_transdc_His_kin-like_C"/>
</dbReference>
<dbReference type="GO" id="GO:0005886">
    <property type="term" value="C:plasma membrane"/>
    <property type="evidence" value="ECO:0007669"/>
    <property type="project" value="TreeGrafter"/>
</dbReference>
<gene>
    <name evidence="9" type="ORF">H9Q80_11045</name>
</gene>
<dbReference type="InterPro" id="IPR005467">
    <property type="entry name" value="His_kinase_dom"/>
</dbReference>
<comment type="catalytic activity">
    <reaction evidence="1">
        <text>ATP + protein L-histidine = ADP + protein N-phospho-L-histidine.</text>
        <dbReference type="EC" id="2.7.13.3"/>
    </reaction>
</comment>
<name>A0A7G9GJ36_9FIRM</name>
<sequence length="293" mass="33777">MIYLLLLCIIIILLLCYKIHWMRQSMKEIQTGVMDKLHHDTNTLISISSHDKKIEELAVCLNVELVHLRELRQRYQQGDLELKDAVTNISHDLRTPLTAVYGYLDLLEKEDKSEDAARYIHIIKGRMDALKQLTEELFHYSVFLSEAKESFEVVELKRAIEECLSANYVSLKGCHITPEIVFCEQEIKVHINQNALSRILNNIVSNVIKYSTGDFKIVLLNTGEMIFSNHAPALDETTVGKLFDRFYTVENGMKSTGLGLSIAKSLCEQMHGEIYANYKKDILYIHLLFHDRT</sequence>
<keyword evidence="7" id="KW-0902">Two-component regulatory system</keyword>
<dbReference type="PROSITE" id="PS50109">
    <property type="entry name" value="HIS_KIN"/>
    <property type="match status" value="1"/>
</dbReference>
<dbReference type="GO" id="GO:0016036">
    <property type="term" value="P:cellular response to phosphate starvation"/>
    <property type="evidence" value="ECO:0007669"/>
    <property type="project" value="TreeGrafter"/>
</dbReference>
<keyword evidence="4" id="KW-0597">Phosphoprotein</keyword>
<organism evidence="9 10">
    <name type="scientific">[Eubacterium] hominis</name>
    <dbReference type="NCBI Taxonomy" id="2764325"/>
    <lineage>
        <taxon>Bacteria</taxon>
        <taxon>Bacillati</taxon>
        <taxon>Bacillota</taxon>
        <taxon>Erysipelotrichia</taxon>
        <taxon>Erysipelotrichales</taxon>
        <taxon>Erysipelotrichaceae</taxon>
        <taxon>Amedibacillus</taxon>
    </lineage>
</organism>
<dbReference type="KEGG" id="ehn:H9Q80_11045"/>
<dbReference type="CDD" id="cd00082">
    <property type="entry name" value="HisKA"/>
    <property type="match status" value="1"/>
</dbReference>
<dbReference type="PANTHER" id="PTHR45453:SF1">
    <property type="entry name" value="PHOSPHATE REGULON SENSOR PROTEIN PHOR"/>
    <property type="match status" value="1"/>
</dbReference>
<proteinExistence type="predicted"/>
<reference evidence="9 10" key="1">
    <citation type="submission" date="2020-08" db="EMBL/GenBank/DDBJ databases">
        <authorList>
            <person name="Liu C."/>
            <person name="Sun Q."/>
        </authorList>
    </citation>
    <scope>NUCLEOTIDE SEQUENCE [LARGE SCALE GENOMIC DNA]</scope>
    <source>
        <strain evidence="9 10">NSJ-61</strain>
    </source>
</reference>
<dbReference type="EMBL" id="CP060636">
    <property type="protein sequence ID" value="QNM10818.1"/>
    <property type="molecule type" value="Genomic_DNA"/>
</dbReference>
<evidence type="ECO:0000313" key="10">
    <source>
        <dbReference type="Proteomes" id="UP000515856"/>
    </source>
</evidence>
<dbReference type="GO" id="GO:0004721">
    <property type="term" value="F:phosphoprotein phosphatase activity"/>
    <property type="evidence" value="ECO:0007669"/>
    <property type="project" value="TreeGrafter"/>
</dbReference>
<dbReference type="AlphaFoldDB" id="A0A7G9GJ36"/>
<comment type="subcellular location">
    <subcellularLocation>
        <location evidence="2">Membrane</location>
    </subcellularLocation>
</comment>
<dbReference type="PANTHER" id="PTHR45453">
    <property type="entry name" value="PHOSPHATE REGULON SENSOR PROTEIN PHOR"/>
    <property type="match status" value="1"/>
</dbReference>
<dbReference type="SMART" id="SM00387">
    <property type="entry name" value="HATPase_c"/>
    <property type="match status" value="1"/>
</dbReference>
<dbReference type="SUPFAM" id="SSF55874">
    <property type="entry name" value="ATPase domain of HSP90 chaperone/DNA topoisomerase II/histidine kinase"/>
    <property type="match status" value="1"/>
</dbReference>
<dbReference type="PRINTS" id="PR00344">
    <property type="entry name" value="BCTRLSENSOR"/>
</dbReference>
<evidence type="ECO:0000256" key="6">
    <source>
        <dbReference type="ARBA" id="ARBA00022777"/>
    </source>
</evidence>
<evidence type="ECO:0000256" key="3">
    <source>
        <dbReference type="ARBA" id="ARBA00012438"/>
    </source>
</evidence>
<protein>
    <recommendedName>
        <fullName evidence="3">histidine kinase</fullName>
        <ecNumber evidence="3">2.7.13.3</ecNumber>
    </recommendedName>
</protein>
<dbReference type="Pfam" id="PF02518">
    <property type="entry name" value="HATPase_c"/>
    <property type="match status" value="1"/>
</dbReference>
<dbReference type="InterPro" id="IPR003661">
    <property type="entry name" value="HisK_dim/P_dom"/>
</dbReference>
<dbReference type="SUPFAM" id="SSF47384">
    <property type="entry name" value="Homodimeric domain of signal transducing histidine kinase"/>
    <property type="match status" value="1"/>
</dbReference>
<dbReference type="GO" id="GO:0000155">
    <property type="term" value="F:phosphorelay sensor kinase activity"/>
    <property type="evidence" value="ECO:0007669"/>
    <property type="project" value="InterPro"/>
</dbReference>
<evidence type="ECO:0000259" key="8">
    <source>
        <dbReference type="PROSITE" id="PS50109"/>
    </source>
</evidence>
<feature type="domain" description="Histidine kinase" evidence="8">
    <location>
        <begin position="88"/>
        <end position="274"/>
    </location>
</feature>
<accession>A0A7G9GJ36</accession>
<evidence type="ECO:0000256" key="2">
    <source>
        <dbReference type="ARBA" id="ARBA00004370"/>
    </source>
</evidence>
<dbReference type="InterPro" id="IPR036097">
    <property type="entry name" value="HisK_dim/P_sf"/>
</dbReference>
<dbReference type="Pfam" id="PF00512">
    <property type="entry name" value="HisKA"/>
    <property type="match status" value="1"/>
</dbReference>
<dbReference type="EC" id="2.7.13.3" evidence="3"/>
<keyword evidence="6 9" id="KW-0418">Kinase</keyword>
<dbReference type="Proteomes" id="UP000515856">
    <property type="component" value="Chromosome"/>
</dbReference>
<evidence type="ECO:0000256" key="1">
    <source>
        <dbReference type="ARBA" id="ARBA00000085"/>
    </source>
</evidence>
<dbReference type="Gene3D" id="3.30.565.10">
    <property type="entry name" value="Histidine kinase-like ATPase, C-terminal domain"/>
    <property type="match status" value="1"/>
</dbReference>